<accession>A0A2R4CAB1</accession>
<dbReference type="KEGG" id="masz:C9I28_13310"/>
<evidence type="ECO:0000313" key="2">
    <source>
        <dbReference type="Proteomes" id="UP000240505"/>
    </source>
</evidence>
<dbReference type="AlphaFoldDB" id="A0A2R4CAB1"/>
<dbReference type="EMBL" id="CP028324">
    <property type="protein sequence ID" value="AVR96564.1"/>
    <property type="molecule type" value="Genomic_DNA"/>
</dbReference>
<evidence type="ECO:0000313" key="1">
    <source>
        <dbReference type="EMBL" id="AVR96564.1"/>
    </source>
</evidence>
<sequence length="326" mass="37494">MHQQYRQVKAVITQHANPRKTRPCPFHEDMTCYTNKRNETEDPALFVPPYRAMVSTSLNPEQYGRLSMLFQKPPDRLDETFIPIADILDGERLWRTWERAARENEVWLLTEPASDEPDYSNVYYGIMFAYGFLTKKTDVTNIINGCSVEKDKLGTRPTGFCVPLAVVSKGAKWILADWRDNSAGGNTTIPDFTVDIQYTRQVPRETITRQLQADLERMPWSLLVRNRTHSLNGNAAPRRSLLIPPWREELNVDLMFDGWPQIRSIDVSVNPVVNRLATDRARDWHKVTGPEMTAYTRALRKTIKEAFDNACGSASWLDAKHLRCGH</sequence>
<keyword evidence="2" id="KW-1185">Reference proteome</keyword>
<name>A0A2R4CAB1_9BURK</name>
<organism evidence="1 2">
    <name type="scientific">Pseudoduganella armeniaca</name>
    <dbReference type="NCBI Taxonomy" id="2072590"/>
    <lineage>
        <taxon>Bacteria</taxon>
        <taxon>Pseudomonadati</taxon>
        <taxon>Pseudomonadota</taxon>
        <taxon>Betaproteobacteria</taxon>
        <taxon>Burkholderiales</taxon>
        <taxon>Oxalobacteraceae</taxon>
        <taxon>Telluria group</taxon>
        <taxon>Pseudoduganella</taxon>
    </lineage>
</organism>
<dbReference type="Proteomes" id="UP000240505">
    <property type="component" value="Chromosome"/>
</dbReference>
<gene>
    <name evidence="1" type="ORF">C9I28_13310</name>
</gene>
<proteinExistence type="predicted"/>
<protein>
    <submittedName>
        <fullName evidence="1">Uncharacterized protein</fullName>
    </submittedName>
</protein>
<reference evidence="1 2" key="1">
    <citation type="submission" date="2018-03" db="EMBL/GenBank/DDBJ databases">
        <title>Massilia armeniaca sp. nov., isolated from desert soil.</title>
        <authorList>
            <person name="Huang H."/>
            <person name="Ren M."/>
        </authorList>
    </citation>
    <scope>NUCLEOTIDE SEQUENCE [LARGE SCALE GENOMIC DNA]</scope>
    <source>
        <strain evidence="1 2">ZMN-3</strain>
    </source>
</reference>